<name>A0A4R3NW91_9HYPH</name>
<dbReference type="Pfam" id="PF13561">
    <property type="entry name" value="adh_short_C2"/>
    <property type="match status" value="1"/>
</dbReference>
<keyword evidence="2" id="KW-1185">Reference proteome</keyword>
<sequence length="235" mass="24616">MAGHSVDTLQSDYKALVLGASGGIGSAFIQALEADPACGSVTGISRRRDGLDITDENSIAAATKNLSGEKFDLVLVATGALHIDGVGPEKSVRAVEADAMMKQFAVNAVGPAMVLKHFLPLVPKDRRAIFACLSARVGSIGDNHIGGWMSYRTAKAGLNQVIRTSSIEAKRKYPELSLVALHPGTVATPLSEPFAAGNRRVEAAQAAADMLRALNGVANGRTGIFLAYDGSEIEW</sequence>
<evidence type="ECO:0000313" key="1">
    <source>
        <dbReference type="EMBL" id="TCT42089.1"/>
    </source>
</evidence>
<dbReference type="RefSeq" id="WP_132309293.1">
    <property type="nucleotide sequence ID" value="NZ_SMAR01000005.1"/>
</dbReference>
<reference evidence="1 2" key="1">
    <citation type="submission" date="2019-03" db="EMBL/GenBank/DDBJ databases">
        <title>Freshwater and sediment microbial communities from various areas in North America, analyzing microbe dynamics in response to fracking.</title>
        <authorList>
            <person name="Lamendella R."/>
        </authorList>
    </citation>
    <scope>NUCLEOTIDE SEQUENCE [LARGE SCALE GENOMIC DNA]</scope>
    <source>
        <strain evidence="1 2">175.2</strain>
    </source>
</reference>
<protein>
    <submittedName>
        <fullName evidence="1">NAD(P)-dependent dehydrogenase (Short-subunit alcohol dehydrogenase family)</fullName>
    </submittedName>
</protein>
<dbReference type="EMBL" id="SMAR01000005">
    <property type="protein sequence ID" value="TCT42089.1"/>
    <property type="molecule type" value="Genomic_DNA"/>
</dbReference>
<dbReference type="AlphaFoldDB" id="A0A4R3NW91"/>
<dbReference type="InterPro" id="IPR002347">
    <property type="entry name" value="SDR_fam"/>
</dbReference>
<gene>
    <name evidence="1" type="ORF">EDC90_1005104</name>
</gene>
<accession>A0A4R3NW91</accession>
<dbReference type="GO" id="GO:0005737">
    <property type="term" value="C:cytoplasm"/>
    <property type="evidence" value="ECO:0007669"/>
    <property type="project" value="TreeGrafter"/>
</dbReference>
<dbReference type="OrthoDB" id="9785826at2"/>
<proteinExistence type="predicted"/>
<dbReference type="InterPro" id="IPR051468">
    <property type="entry name" value="Fungal_SecMetab_SDRs"/>
</dbReference>
<dbReference type="PRINTS" id="PR00081">
    <property type="entry name" value="GDHRDH"/>
</dbReference>
<evidence type="ECO:0000313" key="2">
    <source>
        <dbReference type="Proteomes" id="UP000295097"/>
    </source>
</evidence>
<dbReference type="SUPFAM" id="SSF51735">
    <property type="entry name" value="NAD(P)-binding Rossmann-fold domains"/>
    <property type="match status" value="1"/>
</dbReference>
<dbReference type="PANTHER" id="PTHR43544">
    <property type="entry name" value="SHORT-CHAIN DEHYDROGENASE/REDUCTASE"/>
    <property type="match status" value="1"/>
</dbReference>
<organism evidence="1 2">
    <name type="scientific">Martelella mediterranea</name>
    <dbReference type="NCBI Taxonomy" id="293089"/>
    <lineage>
        <taxon>Bacteria</taxon>
        <taxon>Pseudomonadati</taxon>
        <taxon>Pseudomonadota</taxon>
        <taxon>Alphaproteobacteria</taxon>
        <taxon>Hyphomicrobiales</taxon>
        <taxon>Aurantimonadaceae</taxon>
        <taxon>Martelella</taxon>
    </lineage>
</organism>
<dbReference type="PANTHER" id="PTHR43544:SF12">
    <property type="entry name" value="NAD(P)-BINDING ROSSMANN-FOLD SUPERFAMILY PROTEIN"/>
    <property type="match status" value="1"/>
</dbReference>
<dbReference type="InterPro" id="IPR036291">
    <property type="entry name" value="NAD(P)-bd_dom_sf"/>
</dbReference>
<comment type="caution">
    <text evidence="1">The sequence shown here is derived from an EMBL/GenBank/DDBJ whole genome shotgun (WGS) entry which is preliminary data.</text>
</comment>
<dbReference type="Proteomes" id="UP000295097">
    <property type="component" value="Unassembled WGS sequence"/>
</dbReference>
<dbReference type="GO" id="GO:0016491">
    <property type="term" value="F:oxidoreductase activity"/>
    <property type="evidence" value="ECO:0007669"/>
    <property type="project" value="TreeGrafter"/>
</dbReference>
<dbReference type="Gene3D" id="3.40.50.720">
    <property type="entry name" value="NAD(P)-binding Rossmann-like Domain"/>
    <property type="match status" value="1"/>
</dbReference>